<organism evidence="3 4">
    <name type="scientific">Bemisia tabaci</name>
    <name type="common">Sweetpotato whitefly</name>
    <name type="synonym">Aleurodes tabaci</name>
    <dbReference type="NCBI Taxonomy" id="7038"/>
    <lineage>
        <taxon>Eukaryota</taxon>
        <taxon>Metazoa</taxon>
        <taxon>Ecdysozoa</taxon>
        <taxon>Arthropoda</taxon>
        <taxon>Hexapoda</taxon>
        <taxon>Insecta</taxon>
        <taxon>Pterygota</taxon>
        <taxon>Neoptera</taxon>
        <taxon>Paraneoptera</taxon>
        <taxon>Hemiptera</taxon>
        <taxon>Sternorrhyncha</taxon>
        <taxon>Aleyrodoidea</taxon>
        <taxon>Aleyrodidae</taxon>
        <taxon>Aleyrodinae</taxon>
        <taxon>Bemisia</taxon>
    </lineage>
</organism>
<evidence type="ECO:0000313" key="4">
    <source>
        <dbReference type="Proteomes" id="UP001152759"/>
    </source>
</evidence>
<feature type="compositionally biased region" description="Low complexity" evidence="2">
    <location>
        <begin position="139"/>
        <end position="150"/>
    </location>
</feature>
<proteinExistence type="predicted"/>
<dbReference type="Proteomes" id="UP001152759">
    <property type="component" value="Chromosome 7"/>
</dbReference>
<name>A0A9P0F7V3_BEMTA</name>
<sequence>MKTVNKFGHYHGFHAAQANTLGPAGPAGVGFELDLDGNYNMRFKKLKNVALGSEPYDVATVKQMHEIIQMNEKNENFNVKGLPQAIQTYLEQHRDEILVPLINLSVEKNLKLPSEPMTGRASLESGENDRGNFRPPGPQGIQGPQGIRGQPGPPGKDGLTGRQGIPRPMGPAGPVGTGFVMDENGNYDIQKRQIINVGISTDPNAAATVHQVVELSKLVDLNSSLLLQKLPEGLQKYTKDVVNPLLTSKCLMVDESGNYDVKNHQLKNLLDSIDPKAAATVGQINELKNSIETNRSALFDVLPKELQKYQDTILLPFINERIGNNKLLKKINTDISEIQQIGVKWVQEVAVDSKVKSLLQQYTIDTLIPEVDKKISRFKTDKLDPLIKDKIKSEENKLNHLVVKKLEPLEKRLKLLEENKSSAENTIATLIANKVTPMEIRLKELEEKRVKALEERVESIPY</sequence>
<keyword evidence="4" id="KW-1185">Reference proteome</keyword>
<evidence type="ECO:0000256" key="2">
    <source>
        <dbReference type="SAM" id="MobiDB-lite"/>
    </source>
</evidence>
<feature type="region of interest" description="Disordered" evidence="2">
    <location>
        <begin position="113"/>
        <end position="173"/>
    </location>
</feature>
<gene>
    <name evidence="3" type="ORF">BEMITA_LOCUS11779</name>
</gene>
<dbReference type="EMBL" id="OU963868">
    <property type="protein sequence ID" value="CAH0393365.1"/>
    <property type="molecule type" value="Genomic_DNA"/>
</dbReference>
<feature type="coiled-coil region" evidence="1">
    <location>
        <begin position="406"/>
        <end position="433"/>
    </location>
</feature>
<accession>A0A9P0F7V3</accession>
<reference evidence="3" key="1">
    <citation type="submission" date="2021-12" db="EMBL/GenBank/DDBJ databases">
        <authorList>
            <person name="King R."/>
        </authorList>
    </citation>
    <scope>NUCLEOTIDE SEQUENCE</scope>
</reference>
<keyword evidence="1" id="KW-0175">Coiled coil</keyword>
<evidence type="ECO:0000256" key="1">
    <source>
        <dbReference type="SAM" id="Coils"/>
    </source>
</evidence>
<evidence type="ECO:0000313" key="3">
    <source>
        <dbReference type="EMBL" id="CAH0393365.1"/>
    </source>
</evidence>
<protein>
    <submittedName>
        <fullName evidence="3">Uncharacterized protein</fullName>
    </submittedName>
</protein>
<dbReference type="AlphaFoldDB" id="A0A9P0F7V3"/>